<name>A0AAV5W949_9BILA</name>
<comment type="caution">
    <text evidence="1">The sequence shown here is derived from an EMBL/GenBank/DDBJ whole genome shotgun (WGS) entry which is preliminary data.</text>
</comment>
<keyword evidence="2" id="KW-1185">Reference proteome</keyword>
<dbReference type="AlphaFoldDB" id="A0AAV5W949"/>
<proteinExistence type="predicted"/>
<feature type="non-terminal residue" evidence="1">
    <location>
        <position position="1"/>
    </location>
</feature>
<feature type="non-terminal residue" evidence="1">
    <location>
        <position position="188"/>
    </location>
</feature>
<dbReference type="EMBL" id="BTSY01000005">
    <property type="protein sequence ID" value="GMT26910.1"/>
    <property type="molecule type" value="Genomic_DNA"/>
</dbReference>
<protein>
    <submittedName>
        <fullName evidence="1">Uncharacterized protein</fullName>
    </submittedName>
</protein>
<gene>
    <name evidence="1" type="ORF">PFISCL1PPCAC_18207</name>
</gene>
<organism evidence="1 2">
    <name type="scientific">Pristionchus fissidentatus</name>
    <dbReference type="NCBI Taxonomy" id="1538716"/>
    <lineage>
        <taxon>Eukaryota</taxon>
        <taxon>Metazoa</taxon>
        <taxon>Ecdysozoa</taxon>
        <taxon>Nematoda</taxon>
        <taxon>Chromadorea</taxon>
        <taxon>Rhabditida</taxon>
        <taxon>Rhabditina</taxon>
        <taxon>Diplogasteromorpha</taxon>
        <taxon>Diplogasteroidea</taxon>
        <taxon>Neodiplogasteridae</taxon>
        <taxon>Pristionchus</taxon>
    </lineage>
</organism>
<evidence type="ECO:0000313" key="1">
    <source>
        <dbReference type="EMBL" id="GMT26910.1"/>
    </source>
</evidence>
<reference evidence="1" key="1">
    <citation type="submission" date="2023-10" db="EMBL/GenBank/DDBJ databases">
        <title>Genome assembly of Pristionchus species.</title>
        <authorList>
            <person name="Yoshida K."/>
            <person name="Sommer R.J."/>
        </authorList>
    </citation>
    <scope>NUCLEOTIDE SEQUENCE</scope>
    <source>
        <strain evidence="1">RS5133</strain>
    </source>
</reference>
<sequence>TAHDTPGLVCTFMITNLPNITDNMKDLFGDLVMLTKDKMMCLEINYRTSNATVGEFRSYCNYIRVLQPDMRLSHRSVNCNNCNYSVTICRDNCSSTNVHLVSEPRRGCLSIWSEKSLLVNGDMYTTMPTKIVCEEGEWKIQYRYDLGSEWGPPYSGPKDAVASLNTIEEVSDFYQCRTVSPLRSKCYA</sequence>
<accession>A0AAV5W949</accession>
<evidence type="ECO:0000313" key="2">
    <source>
        <dbReference type="Proteomes" id="UP001432322"/>
    </source>
</evidence>
<dbReference type="Proteomes" id="UP001432322">
    <property type="component" value="Unassembled WGS sequence"/>
</dbReference>